<dbReference type="RefSeq" id="WP_251918745.1">
    <property type="nucleotide sequence ID" value="NZ_JAMRXG010000031.1"/>
</dbReference>
<dbReference type="Proteomes" id="UP001139157">
    <property type="component" value="Unassembled WGS sequence"/>
</dbReference>
<protein>
    <submittedName>
        <fullName evidence="1">Uncharacterized protein</fullName>
    </submittedName>
</protein>
<keyword evidence="2" id="KW-1185">Reference proteome</keyword>
<reference evidence="1" key="1">
    <citation type="submission" date="2022-06" db="EMBL/GenBank/DDBJ databases">
        <title>Novel species in genus nocardia.</title>
        <authorList>
            <person name="Li F."/>
        </authorList>
    </citation>
    <scope>NUCLEOTIDE SEQUENCE</scope>
    <source>
        <strain evidence="1">CDC141</strain>
    </source>
</reference>
<organism evidence="1 2">
    <name type="scientific">Nocardia pulmonis</name>
    <dbReference type="NCBI Taxonomy" id="2951408"/>
    <lineage>
        <taxon>Bacteria</taxon>
        <taxon>Bacillati</taxon>
        <taxon>Actinomycetota</taxon>
        <taxon>Actinomycetes</taxon>
        <taxon>Mycobacteriales</taxon>
        <taxon>Nocardiaceae</taxon>
        <taxon>Nocardia</taxon>
    </lineage>
</organism>
<dbReference type="AlphaFoldDB" id="A0A9X2EIW3"/>
<name>A0A9X2EIW3_9NOCA</name>
<accession>A0A9X2EIW3</accession>
<comment type="caution">
    <text evidence="1">The sequence shown here is derived from an EMBL/GenBank/DDBJ whole genome shotgun (WGS) entry which is preliminary data.</text>
</comment>
<evidence type="ECO:0000313" key="2">
    <source>
        <dbReference type="Proteomes" id="UP001139157"/>
    </source>
</evidence>
<dbReference type="Gene3D" id="2.80.10.50">
    <property type="match status" value="1"/>
</dbReference>
<evidence type="ECO:0000313" key="1">
    <source>
        <dbReference type="EMBL" id="MCM6778966.1"/>
    </source>
</evidence>
<dbReference type="EMBL" id="JAMRXG010000031">
    <property type="protein sequence ID" value="MCM6778966.1"/>
    <property type="molecule type" value="Genomic_DNA"/>
</dbReference>
<sequence length="142" mass="15364">MDNLEPGAYMILPVGAEDRDFSIGLLPTVADASVPVVALATQRVWTVDILAGNPGGYTLSLDGLYAHEDGESGVIADMLPPGQPWRIRQVGDGSVTIERALPEQVPRAWILPELSSGTQVLMSRIANEPDRNQRWRFVAGKS</sequence>
<proteinExistence type="predicted"/>
<gene>
    <name evidence="1" type="ORF">NDR86_36365</name>
</gene>